<dbReference type="InterPro" id="IPR001539">
    <property type="entry name" value="Peptidase_U32"/>
</dbReference>
<dbReference type="RefSeq" id="WP_020816214.1">
    <property type="nucleotide sequence ID" value="NZ_ATAY01000063.1"/>
</dbReference>
<evidence type="ECO:0008006" key="3">
    <source>
        <dbReference type="Google" id="ProtNLM"/>
    </source>
</evidence>
<accession>U4R0B6</accession>
<evidence type="ECO:0000313" key="2">
    <source>
        <dbReference type="Proteomes" id="UP000016860"/>
    </source>
</evidence>
<proteinExistence type="predicted"/>
<protein>
    <recommendedName>
        <fullName evidence="3">Peptidase U32</fullName>
    </recommendedName>
</protein>
<dbReference type="PANTHER" id="PTHR30217">
    <property type="entry name" value="PEPTIDASE U32 FAMILY"/>
    <property type="match status" value="1"/>
</dbReference>
<dbReference type="Proteomes" id="UP000016860">
    <property type="component" value="Unassembled WGS sequence"/>
</dbReference>
<dbReference type="EMBL" id="ATAY01000063">
    <property type="protein sequence ID" value="EPR10571.1"/>
    <property type="molecule type" value="Genomic_DNA"/>
</dbReference>
<evidence type="ECO:0000313" key="1">
    <source>
        <dbReference type="EMBL" id="EPR10571.1"/>
    </source>
</evidence>
<dbReference type="Pfam" id="PF01136">
    <property type="entry name" value="Peptidase_U32"/>
    <property type="match status" value="1"/>
</dbReference>
<gene>
    <name evidence="1" type="ORF">L323_13715</name>
</gene>
<dbReference type="AlphaFoldDB" id="U4R0B6"/>
<name>U4R0B6_9FIRM</name>
<dbReference type="InterPro" id="IPR051454">
    <property type="entry name" value="RNA/ubiquinone_mod_enzymes"/>
</dbReference>
<reference evidence="1 2" key="1">
    <citation type="journal article" date="2013" name="Genome Announc.">
        <title>Draft Genome Sequence of the Cellulolytic Bacterium Clostridium papyrosolvens C7 (ATCC 700395).</title>
        <authorList>
            <person name="Zepeda V."/>
            <person name="Dassa B."/>
            <person name="Borovok I."/>
            <person name="Lamed R."/>
            <person name="Bayer E.A."/>
            <person name="Cate J.H."/>
        </authorList>
    </citation>
    <scope>NUCLEOTIDE SEQUENCE [LARGE SCALE GENOMIC DNA]</scope>
    <source>
        <strain evidence="1 2">C7</strain>
    </source>
</reference>
<organism evidence="1 2">
    <name type="scientific">Ruminiclostridium papyrosolvens C7</name>
    <dbReference type="NCBI Taxonomy" id="1330534"/>
    <lineage>
        <taxon>Bacteria</taxon>
        <taxon>Bacillati</taxon>
        <taxon>Bacillota</taxon>
        <taxon>Clostridia</taxon>
        <taxon>Eubacteriales</taxon>
        <taxon>Oscillospiraceae</taxon>
        <taxon>Ruminiclostridium</taxon>
    </lineage>
</organism>
<dbReference type="PATRIC" id="fig|1330534.3.peg.2723"/>
<comment type="caution">
    <text evidence="1">The sequence shown here is derived from an EMBL/GenBank/DDBJ whole genome shotgun (WGS) entry which is preliminary data.</text>
</comment>
<dbReference type="STRING" id="1330534.L323_13715"/>
<dbReference type="PANTHER" id="PTHR30217:SF10">
    <property type="entry name" value="23S RRNA 5-HYDROXYCYTIDINE C2501 SYNTHASE"/>
    <property type="match status" value="1"/>
</dbReference>
<dbReference type="OrthoDB" id="9807498at2"/>
<sequence length="336" mass="39053">MKVVTPLSNMDYYIPLVEAGADEFFCGILPFEWLDKYNVTMPLNRREYLLDNCNICTLSSVRILKKMMETYKVNVKVTLNSLYYIKEQYPLIVNLIKMLQDCGINTFIIADVALICYLREKNIDCNIHLSGECGALNHYTLNFFEPLNIERFIFPGKESIDNIRASIEQYKTGNKKEYESFILNDWCMFLGAFCNTVHCDEIPHSCHLPTKTVRIDKNSTKYKDIYHVLKLRNQLASKTDIVDRSSYYNLSKRRADTYNFAEKGCGICKMHKLMRSGITHIKLVGRGHTLDMVKRDLEFLKKGIAIMNTASNSEEFEEKIKLNIFNNKCPTTCFYN</sequence>